<evidence type="ECO:0000313" key="3">
    <source>
        <dbReference type="Proteomes" id="UP000034711"/>
    </source>
</evidence>
<dbReference type="EMBL" id="LCRI01000006">
    <property type="protein sequence ID" value="KKW33085.1"/>
    <property type="molecule type" value="Genomic_DNA"/>
</dbReference>
<comment type="caution">
    <text evidence="2">The sequence shown here is derived from an EMBL/GenBank/DDBJ whole genome shotgun (WGS) entry which is preliminary data.</text>
</comment>
<feature type="non-terminal residue" evidence="2">
    <location>
        <position position="49"/>
    </location>
</feature>
<reference evidence="2 3" key="1">
    <citation type="journal article" date="2015" name="Nature">
        <title>rRNA introns, odd ribosomes, and small enigmatic genomes across a large radiation of phyla.</title>
        <authorList>
            <person name="Brown C.T."/>
            <person name="Hug L.A."/>
            <person name="Thomas B.C."/>
            <person name="Sharon I."/>
            <person name="Castelle C.J."/>
            <person name="Singh A."/>
            <person name="Wilkins M.J."/>
            <person name="Williams K.H."/>
            <person name="Banfield J.F."/>
        </authorList>
    </citation>
    <scope>NUCLEOTIDE SEQUENCE [LARGE SCALE GENOMIC DNA]</scope>
</reference>
<dbReference type="Gene3D" id="3.30.230.70">
    <property type="entry name" value="GHMP Kinase, N-terminal domain"/>
    <property type="match status" value="1"/>
</dbReference>
<evidence type="ECO:0000259" key="1">
    <source>
        <dbReference type="Pfam" id="PF01138"/>
    </source>
</evidence>
<dbReference type="SUPFAM" id="SSF54211">
    <property type="entry name" value="Ribosomal protein S5 domain 2-like"/>
    <property type="match status" value="1"/>
</dbReference>
<dbReference type="Pfam" id="PF01138">
    <property type="entry name" value="RNase_PH"/>
    <property type="match status" value="1"/>
</dbReference>
<keyword evidence="2" id="KW-0808">Transferase</keyword>
<accession>A0A0G1XQD2</accession>
<sequence length="49" mass="5259">MKELKTFQTQWGGKTLTIQTGKYANQANGSCTVQYGDTVVLAAATMSES</sequence>
<dbReference type="InterPro" id="IPR020568">
    <property type="entry name" value="Ribosomal_Su5_D2-typ_SF"/>
</dbReference>
<dbReference type="AlphaFoldDB" id="A0A0G1XQD2"/>
<dbReference type="InterPro" id="IPR027408">
    <property type="entry name" value="PNPase/RNase_PH_dom_sf"/>
</dbReference>
<name>A0A0G1XQD2_9BACT</name>
<dbReference type="Proteomes" id="UP000034711">
    <property type="component" value="Unassembled WGS sequence"/>
</dbReference>
<dbReference type="InterPro" id="IPR001247">
    <property type="entry name" value="ExoRNase_PH_dom1"/>
</dbReference>
<evidence type="ECO:0000313" key="2">
    <source>
        <dbReference type="EMBL" id="KKW33085.1"/>
    </source>
</evidence>
<protein>
    <submittedName>
        <fullName evidence="2">Polyribonucleotide nucleotidyltransferase</fullName>
    </submittedName>
</protein>
<proteinExistence type="predicted"/>
<gene>
    <name evidence="2" type="ORF">UY77_C0006G0022</name>
</gene>
<organism evidence="2 3">
    <name type="scientific">Candidatus Uhrbacteria bacterium GW2011_GWA2_53_10</name>
    <dbReference type="NCBI Taxonomy" id="1618980"/>
    <lineage>
        <taxon>Bacteria</taxon>
        <taxon>Candidatus Uhriibacteriota</taxon>
    </lineage>
</organism>
<dbReference type="GO" id="GO:0016740">
    <property type="term" value="F:transferase activity"/>
    <property type="evidence" value="ECO:0007669"/>
    <property type="project" value="UniProtKB-KW"/>
</dbReference>
<feature type="domain" description="Exoribonuclease phosphorolytic" evidence="1">
    <location>
        <begin position="14"/>
        <end position="47"/>
    </location>
</feature>